<evidence type="ECO:0000313" key="3">
    <source>
        <dbReference type="Proteomes" id="UP000319836"/>
    </source>
</evidence>
<accession>A0A538TYI5</accession>
<sequence length="147" mass="15245">MRRLLVVGATLAVVATTALVALAGGHECGSAVSSASCSGKSAMACGAGKSAAAACENSESRFTGNFDPRMSSVCRYACAARVQHSAKDVMAQPGVRIGKLTQCPVSGVVFAVDSNRPRVRVADADYVTCCDKCAQKLKANPRRYLKV</sequence>
<feature type="chain" id="PRO_5021837271" description="TRASH domain-containing protein" evidence="1">
    <location>
        <begin position="24"/>
        <end position="147"/>
    </location>
</feature>
<name>A0A538TYI5_UNCEI</name>
<proteinExistence type="predicted"/>
<organism evidence="2 3">
    <name type="scientific">Eiseniibacteriota bacterium</name>
    <dbReference type="NCBI Taxonomy" id="2212470"/>
    <lineage>
        <taxon>Bacteria</taxon>
        <taxon>Candidatus Eiseniibacteriota</taxon>
    </lineage>
</organism>
<reference evidence="2 3" key="1">
    <citation type="journal article" date="2019" name="Nat. Microbiol.">
        <title>Mediterranean grassland soil C-N compound turnover is dependent on rainfall and depth, and is mediated by genomically divergent microorganisms.</title>
        <authorList>
            <person name="Diamond S."/>
            <person name="Andeer P.F."/>
            <person name="Li Z."/>
            <person name="Crits-Christoph A."/>
            <person name="Burstein D."/>
            <person name="Anantharaman K."/>
            <person name="Lane K.R."/>
            <person name="Thomas B.C."/>
            <person name="Pan C."/>
            <person name="Northen T.R."/>
            <person name="Banfield J.F."/>
        </authorList>
    </citation>
    <scope>NUCLEOTIDE SEQUENCE [LARGE SCALE GENOMIC DNA]</scope>
    <source>
        <strain evidence="2">WS_10</strain>
    </source>
</reference>
<feature type="signal peptide" evidence="1">
    <location>
        <begin position="1"/>
        <end position="23"/>
    </location>
</feature>
<protein>
    <recommendedName>
        <fullName evidence="4">TRASH domain-containing protein</fullName>
    </recommendedName>
</protein>
<gene>
    <name evidence="2" type="ORF">E6K80_13970</name>
</gene>
<keyword evidence="1" id="KW-0732">Signal</keyword>
<evidence type="ECO:0000313" key="2">
    <source>
        <dbReference type="EMBL" id="TMQ68714.1"/>
    </source>
</evidence>
<dbReference type="EMBL" id="VBPA01000389">
    <property type="protein sequence ID" value="TMQ68714.1"/>
    <property type="molecule type" value="Genomic_DNA"/>
</dbReference>
<evidence type="ECO:0008006" key="4">
    <source>
        <dbReference type="Google" id="ProtNLM"/>
    </source>
</evidence>
<evidence type="ECO:0000256" key="1">
    <source>
        <dbReference type="SAM" id="SignalP"/>
    </source>
</evidence>
<dbReference type="Proteomes" id="UP000319836">
    <property type="component" value="Unassembled WGS sequence"/>
</dbReference>
<dbReference type="AlphaFoldDB" id="A0A538TYI5"/>
<comment type="caution">
    <text evidence="2">The sequence shown here is derived from an EMBL/GenBank/DDBJ whole genome shotgun (WGS) entry which is preliminary data.</text>
</comment>